<reference evidence="1" key="1">
    <citation type="submission" date="2019-11" db="UniProtKB">
        <authorList>
            <consortium name="WormBaseParasite"/>
        </authorList>
    </citation>
    <scope>IDENTIFICATION</scope>
</reference>
<protein>
    <submittedName>
        <fullName evidence="1">Ovule protein</fullName>
    </submittedName>
</protein>
<sequence length="69" mass="7636">MLPAARILNSPLIHTNFYPGSSLHPGFDVSSSMTHESETTKPTWMISEVNGCVHVLSNIFFSSRVSDKK</sequence>
<organism evidence="1">
    <name type="scientific">Mesocestoides corti</name>
    <name type="common">Flatworm</name>
    <dbReference type="NCBI Taxonomy" id="53468"/>
    <lineage>
        <taxon>Eukaryota</taxon>
        <taxon>Metazoa</taxon>
        <taxon>Spiralia</taxon>
        <taxon>Lophotrochozoa</taxon>
        <taxon>Platyhelminthes</taxon>
        <taxon>Cestoda</taxon>
        <taxon>Eucestoda</taxon>
        <taxon>Cyclophyllidea</taxon>
        <taxon>Mesocestoididae</taxon>
        <taxon>Mesocestoides</taxon>
    </lineage>
</organism>
<dbReference type="AlphaFoldDB" id="A0A5K3F9S3"/>
<evidence type="ECO:0000313" key="1">
    <source>
        <dbReference type="WBParaSite" id="MCU_006451-RA"/>
    </source>
</evidence>
<dbReference type="WBParaSite" id="MCU_006451-RA">
    <property type="protein sequence ID" value="MCU_006451-RA"/>
    <property type="gene ID" value="MCU_006451"/>
</dbReference>
<name>A0A5K3F9S3_MESCO</name>
<accession>A0A5K3F9S3</accession>
<proteinExistence type="predicted"/>